<keyword evidence="2" id="KW-1133">Transmembrane helix</keyword>
<dbReference type="AlphaFoldDB" id="A0A9D1E5L9"/>
<evidence type="ECO:0000256" key="1">
    <source>
        <dbReference type="ARBA" id="ARBA00023125"/>
    </source>
</evidence>
<dbReference type="Pfam" id="PF01381">
    <property type="entry name" value="HTH_3"/>
    <property type="match status" value="1"/>
</dbReference>
<dbReference type="PANTHER" id="PTHR46558">
    <property type="entry name" value="TRACRIPTIONAL REGULATORY PROTEIN-RELATED-RELATED"/>
    <property type="match status" value="1"/>
</dbReference>
<protein>
    <submittedName>
        <fullName evidence="4">Helix-turn-helix transcriptional regulator</fullName>
    </submittedName>
</protein>
<feature type="transmembrane region" description="Helical" evidence="2">
    <location>
        <begin position="146"/>
        <end position="168"/>
    </location>
</feature>
<proteinExistence type="predicted"/>
<dbReference type="InterPro" id="IPR010982">
    <property type="entry name" value="Lambda_DNA-bd_dom_sf"/>
</dbReference>
<reference evidence="4" key="1">
    <citation type="submission" date="2020-10" db="EMBL/GenBank/DDBJ databases">
        <authorList>
            <person name="Gilroy R."/>
        </authorList>
    </citation>
    <scope>NUCLEOTIDE SEQUENCE</scope>
    <source>
        <strain evidence="4">ChiW16-3235</strain>
    </source>
</reference>
<evidence type="ECO:0000313" key="5">
    <source>
        <dbReference type="Proteomes" id="UP000823913"/>
    </source>
</evidence>
<evidence type="ECO:0000259" key="3">
    <source>
        <dbReference type="PROSITE" id="PS50943"/>
    </source>
</evidence>
<dbReference type="PROSITE" id="PS50943">
    <property type="entry name" value="HTH_CROC1"/>
    <property type="match status" value="1"/>
</dbReference>
<reference evidence="4" key="2">
    <citation type="journal article" date="2021" name="PeerJ">
        <title>Extensive microbial diversity within the chicken gut microbiome revealed by metagenomics and culture.</title>
        <authorList>
            <person name="Gilroy R."/>
            <person name="Ravi A."/>
            <person name="Getino M."/>
            <person name="Pursley I."/>
            <person name="Horton D.L."/>
            <person name="Alikhan N.F."/>
            <person name="Baker D."/>
            <person name="Gharbi K."/>
            <person name="Hall N."/>
            <person name="Watson M."/>
            <person name="Adriaenssens E.M."/>
            <person name="Foster-Nyarko E."/>
            <person name="Jarju S."/>
            <person name="Secka A."/>
            <person name="Antonio M."/>
            <person name="Oren A."/>
            <person name="Chaudhuri R.R."/>
            <person name="La Ragione R."/>
            <person name="Hildebrand F."/>
            <person name="Pallen M.J."/>
        </authorList>
    </citation>
    <scope>NUCLEOTIDE SEQUENCE</scope>
    <source>
        <strain evidence="4">ChiW16-3235</strain>
    </source>
</reference>
<feature type="transmembrane region" description="Helical" evidence="2">
    <location>
        <begin position="86"/>
        <end position="110"/>
    </location>
</feature>
<accession>A0A9D1E5L9</accession>
<sequence>MEDLKEVIAKNLVRLRQQAGLTQLKLAEMLNYSDKAVSKWERGESIPDLRVLIQLAEIYHIKVDDIITEHPEGEIKPKLNLGKKRLLIVLLSVGLVWFVATGVFAIMYFTQSAAPYAWMVYVVAPLVTSIVLTVFSGIWGTKLTNAITCTMILWSAVAIFHVFFAVFAPAVEKWWLFYVVAAPFQVLIILWFFFRKVK</sequence>
<keyword evidence="2" id="KW-0812">Transmembrane</keyword>
<gene>
    <name evidence="4" type="ORF">IAB94_01585</name>
</gene>
<dbReference type="InterPro" id="IPR001387">
    <property type="entry name" value="Cro/C1-type_HTH"/>
</dbReference>
<keyword evidence="1" id="KW-0238">DNA-binding</keyword>
<evidence type="ECO:0000313" key="4">
    <source>
        <dbReference type="EMBL" id="HIR66720.1"/>
    </source>
</evidence>
<dbReference type="GO" id="GO:0003677">
    <property type="term" value="F:DNA binding"/>
    <property type="evidence" value="ECO:0007669"/>
    <property type="project" value="UniProtKB-KW"/>
</dbReference>
<feature type="transmembrane region" description="Helical" evidence="2">
    <location>
        <begin position="174"/>
        <end position="194"/>
    </location>
</feature>
<feature type="transmembrane region" description="Helical" evidence="2">
    <location>
        <begin position="116"/>
        <end position="139"/>
    </location>
</feature>
<organism evidence="4 5">
    <name type="scientific">Candidatus Coproplasma avicola</name>
    <dbReference type="NCBI Taxonomy" id="2840744"/>
    <lineage>
        <taxon>Bacteria</taxon>
        <taxon>Bacillati</taxon>
        <taxon>Bacillota</taxon>
        <taxon>Clostridia</taxon>
        <taxon>Eubacteriales</taxon>
        <taxon>Candidatus Coproplasma</taxon>
    </lineage>
</organism>
<comment type="caution">
    <text evidence="4">The sequence shown here is derived from an EMBL/GenBank/DDBJ whole genome shotgun (WGS) entry which is preliminary data.</text>
</comment>
<name>A0A9D1E5L9_9FIRM</name>
<dbReference type="PANTHER" id="PTHR46558:SF13">
    <property type="entry name" value="HTH-TYPE TRANSCRIPTIONAL REGULATOR IMMR"/>
    <property type="match status" value="1"/>
</dbReference>
<dbReference type="CDD" id="cd00093">
    <property type="entry name" value="HTH_XRE"/>
    <property type="match status" value="1"/>
</dbReference>
<dbReference type="SMART" id="SM00530">
    <property type="entry name" value="HTH_XRE"/>
    <property type="match status" value="1"/>
</dbReference>
<dbReference type="Gene3D" id="1.10.260.40">
    <property type="entry name" value="lambda repressor-like DNA-binding domains"/>
    <property type="match status" value="1"/>
</dbReference>
<evidence type="ECO:0000256" key="2">
    <source>
        <dbReference type="SAM" id="Phobius"/>
    </source>
</evidence>
<dbReference type="SUPFAM" id="SSF47413">
    <property type="entry name" value="lambda repressor-like DNA-binding domains"/>
    <property type="match status" value="1"/>
</dbReference>
<dbReference type="EMBL" id="DVHK01000039">
    <property type="protein sequence ID" value="HIR66720.1"/>
    <property type="molecule type" value="Genomic_DNA"/>
</dbReference>
<keyword evidence="2" id="KW-0472">Membrane</keyword>
<feature type="domain" description="HTH cro/C1-type" evidence="3">
    <location>
        <begin position="12"/>
        <end position="66"/>
    </location>
</feature>
<dbReference type="Proteomes" id="UP000823913">
    <property type="component" value="Unassembled WGS sequence"/>
</dbReference>